<feature type="compositionally biased region" description="Basic and acidic residues" evidence="1">
    <location>
        <begin position="136"/>
        <end position="147"/>
    </location>
</feature>
<dbReference type="KEGG" id="alam:RT761_02315"/>
<sequence length="359" mass="41925">MKLHNRQIKASFWTDTEMIRNFTLEERLFYIGLWQLADDSGCVENDPYAFKLFLFPLNEEVTIEILNDWTAKLIEKNKLISYQVQGKDGLYLANFHKHQTIKNPQPPEVPLPPWITWKPYKSNPRTGRYEIRAPQDHQEIQHSKDTQESQDSFSSSDTFLTPCLQDKYKENLNRNKKEPKEGRDCQGKGEDLSANAESRSVSKGENINVKDVKDPIVMNPKPNNSKPSTRQTNNAKPKIQSTNPVPQTIMDFYNQEFQGLWKGPLRLTRERERQIKARLKSFSVDELKAAITNLRQSPFHCGNNDKERVYGTPEYLFKNDSQVDKWLNEKAQKKFKSRDEVWKEYLAQNPTLNSNWLGV</sequence>
<organism evidence="2 3">
    <name type="scientific">Atribacter laminatus</name>
    <dbReference type="NCBI Taxonomy" id="2847778"/>
    <lineage>
        <taxon>Bacteria</taxon>
        <taxon>Pseudomonadati</taxon>
        <taxon>Atribacterota</taxon>
        <taxon>Atribacteria</taxon>
        <taxon>Atribacterales</taxon>
        <taxon>Atribacteraceae</taxon>
        <taxon>Atribacter</taxon>
    </lineage>
</organism>
<keyword evidence="3" id="KW-1185">Reference proteome</keyword>
<evidence type="ECO:0000313" key="3">
    <source>
        <dbReference type="Proteomes" id="UP000594463"/>
    </source>
</evidence>
<feature type="compositionally biased region" description="Polar residues" evidence="1">
    <location>
        <begin position="221"/>
        <end position="244"/>
    </location>
</feature>
<feature type="compositionally biased region" description="Basic and acidic residues" evidence="1">
    <location>
        <begin position="166"/>
        <end position="191"/>
    </location>
</feature>
<name>A0A7T1ANC3_ATRLM</name>
<gene>
    <name evidence="2" type="ORF">RT761_02315</name>
</gene>
<feature type="compositionally biased region" description="Polar residues" evidence="1">
    <location>
        <begin position="149"/>
        <end position="159"/>
    </location>
</feature>
<protein>
    <submittedName>
        <fullName evidence="2">Uncharacterized protein</fullName>
    </submittedName>
</protein>
<evidence type="ECO:0000256" key="1">
    <source>
        <dbReference type="SAM" id="MobiDB-lite"/>
    </source>
</evidence>
<proteinExistence type="predicted"/>
<dbReference type="RefSeq" id="WP_218111570.1">
    <property type="nucleotide sequence ID" value="NZ_CP065383.1"/>
</dbReference>
<feature type="compositionally biased region" description="Polar residues" evidence="1">
    <location>
        <begin position="195"/>
        <end position="205"/>
    </location>
</feature>
<accession>A0A7T1ANC3</accession>
<evidence type="ECO:0000313" key="2">
    <source>
        <dbReference type="EMBL" id="QPM69087.1"/>
    </source>
</evidence>
<reference evidence="2 3" key="1">
    <citation type="journal article" date="2021" name="Nat. Commun.">
        <title>Isolation of a member of the candidate phylum Atribacteria reveals a unique cell membrane structure.</title>
        <authorList>
            <person name="Taiki K."/>
            <person name="Nobu M.K."/>
            <person name="Kusada H."/>
            <person name="Meng X.-Y."/>
            <person name="Hosoki N."/>
            <person name="Uematsu K."/>
            <person name="Yoshioka H."/>
            <person name="Kamagata Y."/>
            <person name="Tamaki H."/>
        </authorList>
    </citation>
    <scope>NUCLEOTIDE SEQUENCE [LARGE SCALE GENOMIC DNA]</scope>
    <source>
        <strain evidence="2 3">RT761</strain>
    </source>
</reference>
<dbReference type="EMBL" id="CP065383">
    <property type="protein sequence ID" value="QPM69087.1"/>
    <property type="molecule type" value="Genomic_DNA"/>
</dbReference>
<feature type="region of interest" description="Disordered" evidence="1">
    <location>
        <begin position="136"/>
        <end position="244"/>
    </location>
</feature>
<dbReference type="Proteomes" id="UP000594463">
    <property type="component" value="Chromosome"/>
</dbReference>
<dbReference type="AlphaFoldDB" id="A0A7T1ANC3"/>